<proteinExistence type="predicted"/>
<name>A0A368LHS1_9VIBR</name>
<dbReference type="OrthoDB" id="88903at2"/>
<comment type="caution">
    <text evidence="1">The sequence shown here is derived from an EMBL/GenBank/DDBJ whole genome shotgun (WGS) entry which is preliminary data.</text>
</comment>
<dbReference type="AlphaFoldDB" id="A0A368LHS1"/>
<dbReference type="EMBL" id="QPGL01000002">
    <property type="protein sequence ID" value="RCS69903.1"/>
    <property type="molecule type" value="Genomic_DNA"/>
</dbReference>
<evidence type="ECO:0000313" key="2">
    <source>
        <dbReference type="Proteomes" id="UP000252479"/>
    </source>
</evidence>
<accession>A0A368LHS1</accession>
<evidence type="ECO:0000313" key="1">
    <source>
        <dbReference type="EMBL" id="RCS69903.1"/>
    </source>
</evidence>
<organism evidence="1 2">
    <name type="scientific">Vibrio casei</name>
    <dbReference type="NCBI Taxonomy" id="673372"/>
    <lineage>
        <taxon>Bacteria</taxon>
        <taxon>Pseudomonadati</taxon>
        <taxon>Pseudomonadota</taxon>
        <taxon>Gammaproteobacteria</taxon>
        <taxon>Vibrionales</taxon>
        <taxon>Vibrionaceae</taxon>
        <taxon>Vibrio</taxon>
    </lineage>
</organism>
<dbReference type="RefSeq" id="WP_086960346.1">
    <property type="nucleotide sequence ID" value="NZ_AP018681.1"/>
</dbReference>
<sequence>MSSSTIFFGGVHDSRNKGQTELQKVAESLNEEYKKNGRKPEQLVTGKSAILWMQYLYISNKFNTIDIDE</sequence>
<keyword evidence="2" id="KW-1185">Reference proteome</keyword>
<gene>
    <name evidence="1" type="ORF">CIK83_10455</name>
</gene>
<dbReference type="GeneID" id="303189343"/>
<protein>
    <submittedName>
        <fullName evidence="1">Uncharacterized protein</fullName>
    </submittedName>
</protein>
<reference evidence="1 2" key="1">
    <citation type="journal article" date="2017" name="Elife">
        <title>Extensive horizontal gene transfer in cheese-associated bacteria.</title>
        <authorList>
            <person name="Bonham K.S."/>
            <person name="Wolfe B.E."/>
            <person name="Dutton R.J."/>
        </authorList>
    </citation>
    <scope>NUCLEOTIDE SEQUENCE [LARGE SCALE GENOMIC DNA]</scope>
    <source>
        <strain evidence="1 2">JB196</strain>
    </source>
</reference>
<dbReference type="Proteomes" id="UP000252479">
    <property type="component" value="Unassembled WGS sequence"/>
</dbReference>